<dbReference type="Pfam" id="PF01979">
    <property type="entry name" value="Amidohydro_1"/>
    <property type="match status" value="1"/>
</dbReference>
<feature type="binding site" evidence="8">
    <location>
        <position position="312"/>
    </location>
    <ligand>
        <name>4-imidazolone-5-propanoate</name>
        <dbReference type="ChEBI" id="CHEBI:77893"/>
    </ligand>
</feature>
<dbReference type="PANTHER" id="PTHR42752:SF1">
    <property type="entry name" value="IMIDAZOLONEPROPIONASE-RELATED"/>
    <property type="match status" value="1"/>
</dbReference>
<keyword evidence="2 8" id="KW-0963">Cytoplasm</keyword>
<feature type="binding site" evidence="8">
    <location>
        <position position="71"/>
    </location>
    <ligand>
        <name>4-imidazolone-5-propanoate</name>
        <dbReference type="ChEBI" id="CHEBI:77893"/>
    </ligand>
</feature>
<dbReference type="Proteomes" id="UP000244810">
    <property type="component" value="Unassembled WGS sequence"/>
</dbReference>
<keyword evidence="3 8" id="KW-0479">Metal-binding</keyword>
<feature type="domain" description="Amidohydrolase-related" evidence="9">
    <location>
        <begin position="53"/>
        <end position="372"/>
    </location>
</feature>
<keyword evidence="6 8" id="KW-0862">Zinc</keyword>
<sequence>METADLILTNTRLAPGFGPDRGALAIGGGRILYAGPEAGLTHDGSRRDLGGRVVTPALIDCHTHLVHGGHRAAEFALRLEGASYEQIARAGGGIVSTVRATREASEEQLYQQALPRLKALRAEGVALVEIKSGYGLDIETELKMLRVARRLGMGQGVRVVTTFLGAHSLPLSHKEMPDVYLSDICIPALQAAAAEGLVDAVDGFCEGIAFSPEQIARVFDAAKALNLPVKLHAEQLSHLGGTALAARYGALSADHVEYATEADARLMAASGTVAVLLPGAFYALRETQGPPVAAFRAHKVPMAVATDANPGTSPLTSLLLAMNMACTLFRLTPDEALRGVTEHAARALGVTDCGRLAPGMRADLAVWDVGDPAELAYRIGFNPLHTRYFEGQEC</sequence>
<protein>
    <recommendedName>
        <fullName evidence="1 8">Imidazolonepropionase</fullName>
        <ecNumber evidence="1 8">3.5.2.7</ecNumber>
    </recommendedName>
    <alternativeName>
        <fullName evidence="8">Imidazolone-5-propionate hydrolase</fullName>
    </alternativeName>
</protein>
<keyword evidence="4 8" id="KW-0378">Hydrolase</keyword>
<evidence type="ECO:0000256" key="8">
    <source>
        <dbReference type="HAMAP-Rule" id="MF_00372"/>
    </source>
</evidence>
<feature type="binding site" evidence="8">
    <location>
        <position position="64"/>
    </location>
    <ligand>
        <name>Zn(2+)</name>
        <dbReference type="ChEBI" id="CHEBI:29105"/>
    </ligand>
</feature>
<dbReference type="GO" id="GO:0019556">
    <property type="term" value="P:L-histidine catabolic process to glutamate and formamide"/>
    <property type="evidence" value="ECO:0007669"/>
    <property type="project" value="UniProtKB-UniRule"/>
</dbReference>
<comment type="subcellular location">
    <subcellularLocation>
        <location evidence="8">Cytoplasm</location>
    </subcellularLocation>
</comment>
<feature type="binding site" evidence="8">
    <location>
        <position position="64"/>
    </location>
    <ligand>
        <name>Fe(3+)</name>
        <dbReference type="ChEBI" id="CHEBI:29034"/>
    </ligand>
</feature>
<dbReference type="OrthoDB" id="9776455at2"/>
<evidence type="ECO:0000313" key="11">
    <source>
        <dbReference type="Proteomes" id="UP000244810"/>
    </source>
</evidence>
<dbReference type="RefSeq" id="WP_107752665.1">
    <property type="nucleotide sequence ID" value="NZ_QBKF01000008.1"/>
</dbReference>
<feature type="binding site" evidence="8">
    <location>
        <position position="62"/>
    </location>
    <ligand>
        <name>Fe(3+)</name>
        <dbReference type="ChEBI" id="CHEBI:29034"/>
    </ligand>
</feature>
<feature type="binding site" evidence="8">
    <location>
        <position position="235"/>
    </location>
    <ligand>
        <name>4-imidazolone-5-propanoate</name>
        <dbReference type="ChEBI" id="CHEBI:77893"/>
    </ligand>
</feature>
<dbReference type="SUPFAM" id="SSF51338">
    <property type="entry name" value="Composite domain of metallo-dependent hydrolases"/>
    <property type="match status" value="2"/>
</dbReference>
<feature type="binding site" evidence="8">
    <location>
        <position position="307"/>
    </location>
    <ligand>
        <name>Fe(3+)</name>
        <dbReference type="ChEBI" id="CHEBI:29034"/>
    </ligand>
</feature>
<keyword evidence="5 8" id="KW-0369">Histidine metabolism</keyword>
<reference evidence="10 11" key="1">
    <citation type="journal article" date="2011" name="Syst. Appl. Microbiol.">
        <title>Defluviimonas denitrificans gen. nov., sp. nov., and Pararhodobacter aggregans gen. nov., sp. nov., non-phototrophic Rhodobacteraceae from the biofilter of a marine aquaculture.</title>
        <authorList>
            <person name="Foesel B.U."/>
            <person name="Drake H.L."/>
            <person name="Schramm A."/>
        </authorList>
    </citation>
    <scope>NUCLEOTIDE SEQUENCE [LARGE SCALE GENOMIC DNA]</scope>
    <source>
        <strain evidence="10 11">D1-19</strain>
    </source>
</reference>
<gene>
    <name evidence="8" type="primary">hutI</name>
    <name evidence="10" type="ORF">DDE23_15400</name>
</gene>
<dbReference type="InterPro" id="IPR032466">
    <property type="entry name" value="Metal_Hydrolase"/>
</dbReference>
<dbReference type="GO" id="GO:0005506">
    <property type="term" value="F:iron ion binding"/>
    <property type="evidence" value="ECO:0007669"/>
    <property type="project" value="UniProtKB-UniRule"/>
</dbReference>
<evidence type="ECO:0000313" key="10">
    <source>
        <dbReference type="EMBL" id="PVE46537.1"/>
    </source>
</evidence>
<keyword evidence="11" id="KW-1185">Reference proteome</keyword>
<feature type="binding site" evidence="8">
    <location>
        <position position="307"/>
    </location>
    <ligand>
        <name>Zn(2+)</name>
        <dbReference type="ChEBI" id="CHEBI:29105"/>
    </ligand>
</feature>
<dbReference type="SUPFAM" id="SSF51556">
    <property type="entry name" value="Metallo-dependent hydrolases"/>
    <property type="match status" value="1"/>
</dbReference>
<dbReference type="GO" id="GO:0005737">
    <property type="term" value="C:cytoplasm"/>
    <property type="evidence" value="ECO:0007669"/>
    <property type="project" value="UniProtKB-SubCell"/>
</dbReference>
<feature type="binding site" evidence="8">
    <location>
        <position position="232"/>
    </location>
    <ligand>
        <name>Fe(3+)</name>
        <dbReference type="ChEBI" id="CHEBI:29034"/>
    </ligand>
</feature>
<dbReference type="NCBIfam" id="TIGR01224">
    <property type="entry name" value="hutI"/>
    <property type="match status" value="1"/>
</dbReference>
<dbReference type="InterPro" id="IPR011059">
    <property type="entry name" value="Metal-dep_hydrolase_composite"/>
</dbReference>
<evidence type="ECO:0000259" key="9">
    <source>
        <dbReference type="Pfam" id="PF01979"/>
    </source>
</evidence>
<feature type="binding site" evidence="8">
    <location>
        <position position="134"/>
    </location>
    <ligand>
        <name>N-formimidoyl-L-glutamate</name>
        <dbReference type="ChEBI" id="CHEBI:58928"/>
    </ligand>
</feature>
<dbReference type="HAMAP" id="MF_00372">
    <property type="entry name" value="HutI"/>
    <property type="match status" value="1"/>
</dbReference>
<dbReference type="EC" id="3.5.2.7" evidence="1 8"/>
<dbReference type="InterPro" id="IPR006680">
    <property type="entry name" value="Amidohydro-rel"/>
</dbReference>
<evidence type="ECO:0000256" key="4">
    <source>
        <dbReference type="ARBA" id="ARBA00022801"/>
    </source>
</evidence>
<accession>A0A2T7UPE6</accession>
<feature type="binding site" evidence="8">
    <location>
        <position position="311"/>
    </location>
    <ligand>
        <name>N-formimidoyl-L-glutamate</name>
        <dbReference type="ChEBI" id="CHEBI:58928"/>
    </ligand>
</feature>
<keyword evidence="7 8" id="KW-0408">Iron</keyword>
<comment type="similarity">
    <text evidence="8">Belongs to the metallo-dependent hydrolases superfamily. HutI family.</text>
</comment>
<comment type="caution">
    <text evidence="10">The sequence shown here is derived from an EMBL/GenBank/DDBJ whole genome shotgun (WGS) entry which is preliminary data.</text>
</comment>
<dbReference type="InterPro" id="IPR005920">
    <property type="entry name" value="HutI"/>
</dbReference>
<evidence type="ECO:0000256" key="6">
    <source>
        <dbReference type="ARBA" id="ARBA00022833"/>
    </source>
</evidence>
<dbReference type="GO" id="GO:0050480">
    <property type="term" value="F:imidazolonepropionase activity"/>
    <property type="evidence" value="ECO:0007669"/>
    <property type="project" value="UniProtKB-UniRule"/>
</dbReference>
<feature type="binding site" evidence="8">
    <location>
        <position position="232"/>
    </location>
    <ligand>
        <name>Zn(2+)</name>
        <dbReference type="ChEBI" id="CHEBI:29105"/>
    </ligand>
</feature>
<feature type="binding site" evidence="8">
    <location>
        <position position="167"/>
    </location>
    <ligand>
        <name>4-imidazolone-5-propanoate</name>
        <dbReference type="ChEBI" id="CHEBI:77893"/>
    </ligand>
</feature>
<dbReference type="Gene3D" id="3.20.20.140">
    <property type="entry name" value="Metal-dependent hydrolases"/>
    <property type="match status" value="1"/>
</dbReference>
<dbReference type="Gene3D" id="2.30.40.10">
    <property type="entry name" value="Urease, subunit C, domain 1"/>
    <property type="match status" value="1"/>
</dbReference>
<dbReference type="PANTHER" id="PTHR42752">
    <property type="entry name" value="IMIDAZOLONEPROPIONASE"/>
    <property type="match status" value="1"/>
</dbReference>
<name>A0A2T7UPE6_9RHOB</name>
<dbReference type="FunFam" id="3.20.20.140:FF:000007">
    <property type="entry name" value="Imidazolonepropionase"/>
    <property type="match status" value="1"/>
</dbReference>
<evidence type="ECO:0000256" key="1">
    <source>
        <dbReference type="ARBA" id="ARBA00012864"/>
    </source>
</evidence>
<dbReference type="AlphaFoldDB" id="A0A2T7UPE6"/>
<dbReference type="GO" id="GO:0019557">
    <property type="term" value="P:L-histidine catabolic process to glutamate and formate"/>
    <property type="evidence" value="ECO:0007669"/>
    <property type="project" value="UniProtKB-UniPathway"/>
</dbReference>
<comment type="catalytic activity">
    <reaction evidence="8">
        <text>4-imidazolone-5-propanoate + H2O = N-formimidoyl-L-glutamate</text>
        <dbReference type="Rhea" id="RHEA:23660"/>
        <dbReference type="ChEBI" id="CHEBI:15377"/>
        <dbReference type="ChEBI" id="CHEBI:58928"/>
        <dbReference type="ChEBI" id="CHEBI:77893"/>
        <dbReference type="EC" id="3.5.2.7"/>
    </reaction>
</comment>
<dbReference type="EMBL" id="QDDR01000008">
    <property type="protein sequence ID" value="PVE46537.1"/>
    <property type="molecule type" value="Genomic_DNA"/>
</dbReference>
<comment type="pathway">
    <text evidence="8">Amino-acid degradation; L-histidine degradation into L-glutamate; N-formimidoyl-L-glutamate from L-histidine: step 3/3.</text>
</comment>
<comment type="cofactor">
    <cofactor evidence="8">
        <name>Zn(2+)</name>
        <dbReference type="ChEBI" id="CHEBI:29105"/>
    </cofactor>
    <cofactor evidence="8">
        <name>Fe(3+)</name>
        <dbReference type="ChEBI" id="CHEBI:29034"/>
    </cofactor>
    <text evidence="8">Binds 1 zinc or iron ion per subunit.</text>
</comment>
<dbReference type="UniPathway" id="UPA00379">
    <property type="reaction ID" value="UER00551"/>
</dbReference>
<feature type="binding site" evidence="8">
    <location>
        <position position="62"/>
    </location>
    <ligand>
        <name>Zn(2+)</name>
        <dbReference type="ChEBI" id="CHEBI:29105"/>
    </ligand>
</feature>
<evidence type="ECO:0000256" key="7">
    <source>
        <dbReference type="ARBA" id="ARBA00023004"/>
    </source>
</evidence>
<proteinExistence type="inferred from homology"/>
<dbReference type="GO" id="GO:0008270">
    <property type="term" value="F:zinc ion binding"/>
    <property type="evidence" value="ECO:0007669"/>
    <property type="project" value="UniProtKB-UniRule"/>
</dbReference>
<evidence type="ECO:0000256" key="5">
    <source>
        <dbReference type="ARBA" id="ARBA00022808"/>
    </source>
</evidence>
<evidence type="ECO:0000256" key="3">
    <source>
        <dbReference type="ARBA" id="ARBA00022723"/>
    </source>
</evidence>
<evidence type="ECO:0000256" key="2">
    <source>
        <dbReference type="ARBA" id="ARBA00022490"/>
    </source>
</evidence>
<feature type="binding site" evidence="8">
    <location>
        <position position="134"/>
    </location>
    <ligand>
        <name>4-imidazolone-5-propanoate</name>
        <dbReference type="ChEBI" id="CHEBI:77893"/>
    </ligand>
</feature>
<dbReference type="CDD" id="cd01296">
    <property type="entry name" value="Imidazolone-5PH"/>
    <property type="match status" value="1"/>
</dbReference>
<comment type="function">
    <text evidence="8">Catalyzes the hydrolytic cleavage of the carbon-nitrogen bond in imidazolone-5-propanoate to yield N-formimidoyl-L-glutamate. It is the third step in the universal histidine degradation pathway.</text>
</comment>
<organism evidence="10 11">
    <name type="scientific">Pararhodobacter aggregans</name>
    <dbReference type="NCBI Taxonomy" id="404875"/>
    <lineage>
        <taxon>Bacteria</taxon>
        <taxon>Pseudomonadati</taxon>
        <taxon>Pseudomonadota</taxon>
        <taxon>Alphaproteobacteria</taxon>
        <taxon>Rhodobacterales</taxon>
        <taxon>Paracoccaceae</taxon>
        <taxon>Pararhodobacter</taxon>
    </lineage>
</organism>
<feature type="binding site" evidence="8">
    <location>
        <position position="309"/>
    </location>
    <ligand>
        <name>N-formimidoyl-L-glutamate</name>
        <dbReference type="ChEBI" id="CHEBI:58928"/>
    </ligand>
</feature>